<evidence type="ECO:0000313" key="2">
    <source>
        <dbReference type="Proteomes" id="UP000001194"/>
    </source>
</evidence>
<dbReference type="RefSeq" id="XP_001880822.1">
    <property type="nucleotide sequence ID" value="XM_001880787.1"/>
</dbReference>
<organism evidence="2">
    <name type="scientific">Laccaria bicolor (strain S238N-H82 / ATCC MYA-4686)</name>
    <name type="common">Bicoloured deceiver</name>
    <name type="synonym">Laccaria laccata var. bicolor</name>
    <dbReference type="NCBI Taxonomy" id="486041"/>
    <lineage>
        <taxon>Eukaryota</taxon>
        <taxon>Fungi</taxon>
        <taxon>Dikarya</taxon>
        <taxon>Basidiomycota</taxon>
        <taxon>Agaricomycotina</taxon>
        <taxon>Agaricomycetes</taxon>
        <taxon>Agaricomycetidae</taxon>
        <taxon>Agaricales</taxon>
        <taxon>Agaricineae</taxon>
        <taxon>Hydnangiaceae</taxon>
        <taxon>Laccaria</taxon>
    </lineage>
</organism>
<dbReference type="AlphaFoldDB" id="B0D9K5"/>
<dbReference type="GeneID" id="6076365"/>
<dbReference type="EMBL" id="DS547101">
    <property type="protein sequence ID" value="EDR08597.1"/>
    <property type="molecule type" value="Genomic_DNA"/>
</dbReference>
<dbReference type="KEGG" id="lbc:LACBIDRAFT_326754"/>
<name>B0D9K5_LACBS</name>
<reference evidence="1 2" key="1">
    <citation type="journal article" date="2008" name="Nature">
        <title>The genome of Laccaria bicolor provides insights into mycorrhizal symbiosis.</title>
        <authorList>
            <person name="Martin F."/>
            <person name="Aerts A."/>
            <person name="Ahren D."/>
            <person name="Brun A."/>
            <person name="Danchin E.G.J."/>
            <person name="Duchaussoy F."/>
            <person name="Gibon J."/>
            <person name="Kohler A."/>
            <person name="Lindquist E."/>
            <person name="Pereda V."/>
            <person name="Salamov A."/>
            <person name="Shapiro H.J."/>
            <person name="Wuyts J."/>
            <person name="Blaudez D."/>
            <person name="Buee M."/>
            <person name="Brokstein P."/>
            <person name="Canbaeck B."/>
            <person name="Cohen D."/>
            <person name="Courty P.E."/>
            <person name="Coutinho P.M."/>
            <person name="Delaruelle C."/>
            <person name="Detter J.C."/>
            <person name="Deveau A."/>
            <person name="DiFazio S."/>
            <person name="Duplessis S."/>
            <person name="Fraissinet-Tachet L."/>
            <person name="Lucic E."/>
            <person name="Frey-Klett P."/>
            <person name="Fourrey C."/>
            <person name="Feussner I."/>
            <person name="Gay G."/>
            <person name="Grimwood J."/>
            <person name="Hoegger P.J."/>
            <person name="Jain P."/>
            <person name="Kilaru S."/>
            <person name="Labbe J."/>
            <person name="Lin Y.C."/>
            <person name="Legue V."/>
            <person name="Le Tacon F."/>
            <person name="Marmeisse R."/>
            <person name="Melayah D."/>
            <person name="Montanini B."/>
            <person name="Muratet M."/>
            <person name="Nehls U."/>
            <person name="Niculita-Hirzel H."/>
            <person name="Oudot-Le Secq M.P."/>
            <person name="Peter M."/>
            <person name="Quesneville H."/>
            <person name="Rajashekar B."/>
            <person name="Reich M."/>
            <person name="Rouhier N."/>
            <person name="Schmutz J."/>
            <person name="Yin T."/>
            <person name="Chalot M."/>
            <person name="Henrissat B."/>
            <person name="Kuees U."/>
            <person name="Lucas S."/>
            <person name="Van de Peer Y."/>
            <person name="Podila G.K."/>
            <person name="Polle A."/>
            <person name="Pukkila P.J."/>
            <person name="Richardson P.M."/>
            <person name="Rouze P."/>
            <person name="Sanders I.R."/>
            <person name="Stajich J.E."/>
            <person name="Tunlid A."/>
            <person name="Tuskan G."/>
            <person name="Grigoriev I.V."/>
        </authorList>
    </citation>
    <scope>NUCLEOTIDE SEQUENCE [LARGE SCALE GENOMIC DNA]</scope>
    <source>
        <strain evidence="2">S238N-H82 / ATCC MYA-4686</strain>
    </source>
</reference>
<sequence length="359" mass="40040">MRPDFQTLIHYHPSPFWVPSQQGRTWAAPVPTILDLPAHRGPTIIEHPFTKTGQPEQVAITTHQFPNLCILTCTHDRIPTLSHLSRFHSQPFAQVACHIALPALTIVSTKQYDIIHVSTSPLHPLPEATQAMQTQFWGTCTSSTKIFDFWWLCNLNTRHFIMLPKFSSEPSVQTELAEPNRQFGYSSSSGPGSSETLNKRCVGYTNSSLISLMYQSSFVRQCHLQWHQNLQLNTLAAVHKAHEPPHPPFSTPSQTHPTSFTSSYHSWTSLMLLRISESFISPTVLEKSAYVFAQMDEGAAVSLRVPEGAFEGEEGRGCFVLRLGLSSTNDIMAMFKAAKWGGKGAWVGYVVVGAVKVEH</sequence>
<evidence type="ECO:0000313" key="1">
    <source>
        <dbReference type="EMBL" id="EDR08597.1"/>
    </source>
</evidence>
<dbReference type="InParanoid" id="B0D9K5"/>
<accession>B0D9K5</accession>
<proteinExistence type="predicted"/>
<keyword evidence="2" id="KW-1185">Reference proteome</keyword>
<dbReference type="Proteomes" id="UP000001194">
    <property type="component" value="Unassembled WGS sequence"/>
</dbReference>
<protein>
    <submittedName>
        <fullName evidence="1">Predicted protein</fullName>
    </submittedName>
</protein>
<dbReference type="HOGENOM" id="CLU_771765_0_0_1"/>
<gene>
    <name evidence="1" type="ORF">LACBIDRAFT_326754</name>
</gene>